<dbReference type="EMBL" id="JAJAGQ010000002">
    <property type="protein sequence ID" value="KAJ8569697.1"/>
    <property type="molecule type" value="Genomic_DNA"/>
</dbReference>
<feature type="region of interest" description="Disordered" evidence="1">
    <location>
        <begin position="64"/>
        <end position="83"/>
    </location>
</feature>
<comment type="caution">
    <text evidence="2">The sequence shown here is derived from an EMBL/GenBank/DDBJ whole genome shotgun (WGS) entry which is preliminary data.</text>
</comment>
<proteinExistence type="predicted"/>
<protein>
    <recommendedName>
        <fullName evidence="4">PB1 domain-containing protein</fullName>
    </recommendedName>
</protein>
<organism evidence="2 3">
    <name type="scientific">Anisodus acutangulus</name>
    <dbReference type="NCBI Taxonomy" id="402998"/>
    <lineage>
        <taxon>Eukaryota</taxon>
        <taxon>Viridiplantae</taxon>
        <taxon>Streptophyta</taxon>
        <taxon>Embryophyta</taxon>
        <taxon>Tracheophyta</taxon>
        <taxon>Spermatophyta</taxon>
        <taxon>Magnoliopsida</taxon>
        <taxon>eudicotyledons</taxon>
        <taxon>Gunneridae</taxon>
        <taxon>Pentapetalae</taxon>
        <taxon>asterids</taxon>
        <taxon>lamiids</taxon>
        <taxon>Solanales</taxon>
        <taxon>Solanaceae</taxon>
        <taxon>Solanoideae</taxon>
        <taxon>Hyoscyameae</taxon>
        <taxon>Anisodus</taxon>
    </lineage>
</organism>
<dbReference type="Proteomes" id="UP001152561">
    <property type="component" value="Unassembled WGS sequence"/>
</dbReference>
<dbReference type="AlphaFoldDB" id="A0A9Q1RNQ9"/>
<dbReference type="OrthoDB" id="1698776at2759"/>
<reference evidence="3" key="1">
    <citation type="journal article" date="2023" name="Proc. Natl. Acad. Sci. U.S.A.">
        <title>Genomic and structural basis for evolution of tropane alkaloid biosynthesis.</title>
        <authorList>
            <person name="Wanga Y.-J."/>
            <person name="Taina T."/>
            <person name="Yua J.-Y."/>
            <person name="Lia J."/>
            <person name="Xua B."/>
            <person name="Chenc J."/>
            <person name="D'Auriad J.C."/>
            <person name="Huanga J.-P."/>
            <person name="Huanga S.-X."/>
        </authorList>
    </citation>
    <scope>NUCLEOTIDE SEQUENCE [LARGE SCALE GENOMIC DNA]</scope>
    <source>
        <strain evidence="3">cv. KIB-2019</strain>
    </source>
</reference>
<evidence type="ECO:0008006" key="4">
    <source>
        <dbReference type="Google" id="ProtNLM"/>
    </source>
</evidence>
<sequence>MSRANVRIPGAEVTNAILPGKAQTTLSKRVLLLETNIAQGLQEEPHLLERSASKGKGTVVNSDRQFHDDTQNHNGANKDIAKSSSVRKESTIGLAPIVSARLKYPRITSIFRFKSAFTIEGLRRSVANKFDWDDNVGTQFDLHYVNEQNERAFLIDSDEHVMKLFDTSKPRDFVVFVMDVQLHEVTEGDLSAKGNKRCRDPKTGRGVELYINRDGFKMAYEAVDSIFTLTNRNERMAIIIGAARNKKLRIGEYSSTVQVSGNSNVNKHYALYGDQQGMQHSASETPSNMEVSTVETTHNTASAETTNGTEKELHQPLESDHSALSIEENPSNVEANMKITSEQEVAQELDCMQFPELKCKCLTLKLHITKYNLYGVASFLQASPHVETFNIEMKERHDKIFELSQFMLKNAIVLERFVIIANRSKCWKCSENFLCGPLNSSKLAAKLSGCARPSAYFEIIFRESGFSD</sequence>
<accession>A0A9Q1RNQ9</accession>
<keyword evidence="3" id="KW-1185">Reference proteome</keyword>
<evidence type="ECO:0000256" key="1">
    <source>
        <dbReference type="SAM" id="MobiDB-lite"/>
    </source>
</evidence>
<evidence type="ECO:0000313" key="2">
    <source>
        <dbReference type="EMBL" id="KAJ8569697.1"/>
    </source>
</evidence>
<name>A0A9Q1RNQ9_9SOLA</name>
<evidence type="ECO:0000313" key="3">
    <source>
        <dbReference type="Proteomes" id="UP001152561"/>
    </source>
</evidence>
<gene>
    <name evidence="2" type="ORF">K7X08_006274</name>
</gene>